<dbReference type="HOGENOM" id="CLU_863163_0_0_12"/>
<protein>
    <submittedName>
        <fullName evidence="1">Uncharacterized protein</fullName>
    </submittedName>
</protein>
<proteinExistence type="predicted"/>
<evidence type="ECO:0000313" key="1">
    <source>
        <dbReference type="EMBL" id="AFM13859.1"/>
    </source>
</evidence>
<name>I4B9A2_TURPD</name>
<evidence type="ECO:0000313" key="2">
    <source>
        <dbReference type="Proteomes" id="UP000006048"/>
    </source>
</evidence>
<dbReference type="STRING" id="869212.Turpa_3220"/>
<dbReference type="Proteomes" id="UP000006048">
    <property type="component" value="Chromosome"/>
</dbReference>
<dbReference type="AlphaFoldDB" id="I4B9A2"/>
<organism evidence="1 2">
    <name type="scientific">Turneriella parva (strain ATCC BAA-1111 / DSM 21527 / NCTC 11395 / H)</name>
    <name type="common">Leptospira parva</name>
    <dbReference type="NCBI Taxonomy" id="869212"/>
    <lineage>
        <taxon>Bacteria</taxon>
        <taxon>Pseudomonadati</taxon>
        <taxon>Spirochaetota</taxon>
        <taxon>Spirochaetia</taxon>
        <taxon>Leptospirales</taxon>
        <taxon>Leptospiraceae</taxon>
        <taxon>Turneriella</taxon>
    </lineage>
</organism>
<keyword evidence="2" id="KW-1185">Reference proteome</keyword>
<dbReference type="EMBL" id="CP002959">
    <property type="protein sequence ID" value="AFM13859.1"/>
    <property type="molecule type" value="Genomic_DNA"/>
</dbReference>
<dbReference type="KEGG" id="tpx:Turpa_3220"/>
<accession>I4B9A2</accession>
<sequence>MEQGYSQAIADEILGGNFPRAAGLAEMWLRELPAMTSRDATPEKAEADEAYELTRYLAHRHERLTTLSPGIERARAFEEILHFLLQNRYATLVRRAAIMLCHAQIADNFARDFAGQKNYQLNPKDMLQLAYSLLMIGNVTSAREVLAFMLANHPGQAAAHYLSAHAANVSGNETAFFEHYRDALYLRPEVVSEYPEFLPAGIFQELYKLVHDEEYGEGVRDRIYALLLEVNGVYKHRRKLKIDEARAIEAEYRKLHNEYAAARVHKKAFEPRLLQLLAMLIIHAQQMQNFEKFEQYRSDMLAIDHSIWQTFQQNNLATGTPT</sequence>
<dbReference type="RefSeq" id="WP_014804359.1">
    <property type="nucleotide sequence ID" value="NC_018020.1"/>
</dbReference>
<reference evidence="1 2" key="1">
    <citation type="submission" date="2012-06" db="EMBL/GenBank/DDBJ databases">
        <title>The complete chromosome of genome of Turneriella parva DSM 21527.</title>
        <authorList>
            <consortium name="US DOE Joint Genome Institute (JGI-PGF)"/>
            <person name="Lucas S."/>
            <person name="Han J."/>
            <person name="Lapidus A."/>
            <person name="Bruce D."/>
            <person name="Goodwin L."/>
            <person name="Pitluck S."/>
            <person name="Peters L."/>
            <person name="Kyrpides N."/>
            <person name="Mavromatis K."/>
            <person name="Ivanova N."/>
            <person name="Mikhailova N."/>
            <person name="Chertkov O."/>
            <person name="Detter J.C."/>
            <person name="Tapia R."/>
            <person name="Han C."/>
            <person name="Land M."/>
            <person name="Hauser L."/>
            <person name="Markowitz V."/>
            <person name="Cheng J.-F."/>
            <person name="Hugenholtz P."/>
            <person name="Woyke T."/>
            <person name="Wu D."/>
            <person name="Gronow S."/>
            <person name="Wellnitz S."/>
            <person name="Brambilla E."/>
            <person name="Klenk H.-P."/>
            <person name="Eisen J.A."/>
        </authorList>
    </citation>
    <scope>NUCLEOTIDE SEQUENCE [LARGE SCALE GENOMIC DNA]</scope>
    <source>
        <strain evidence="2">ATCC BAA-1111 / DSM 21527 / NCTC 11395 / H</strain>
    </source>
</reference>
<gene>
    <name evidence="1" type="ordered locus">Turpa_3220</name>
</gene>